<evidence type="ECO:0000313" key="2">
    <source>
        <dbReference type="Proteomes" id="UP000000707"/>
    </source>
</evidence>
<dbReference type="eggNOG" id="ENOG502QRVA">
    <property type="taxonomic scope" value="Eukaryota"/>
</dbReference>
<dbReference type="STRING" id="590646.G3BC84"/>
<dbReference type="SUPFAM" id="SSF51197">
    <property type="entry name" value="Clavaminate synthase-like"/>
    <property type="match status" value="1"/>
</dbReference>
<dbReference type="HOGENOM" id="CLU_011148_0_0_1"/>
<dbReference type="Proteomes" id="UP000000707">
    <property type="component" value="Unassembled WGS sequence"/>
</dbReference>
<dbReference type="Gene3D" id="2.60.120.330">
    <property type="entry name" value="B-lactam Antibiotic, Isopenicillin N Synthase, Chain"/>
    <property type="match status" value="1"/>
</dbReference>
<dbReference type="AlphaFoldDB" id="G3BC84"/>
<proteinExistence type="predicted"/>
<evidence type="ECO:0008006" key="3">
    <source>
        <dbReference type="Google" id="ProtNLM"/>
    </source>
</evidence>
<reference evidence="1 2" key="1">
    <citation type="journal article" date="2011" name="Proc. Natl. Acad. Sci. U.S.A.">
        <title>Comparative genomics of xylose-fermenting fungi for enhanced biofuel production.</title>
        <authorList>
            <person name="Wohlbach D.J."/>
            <person name="Kuo A."/>
            <person name="Sato T.K."/>
            <person name="Potts K.M."/>
            <person name="Salamov A.A."/>
            <person name="LaButti K.M."/>
            <person name="Sun H."/>
            <person name="Clum A."/>
            <person name="Pangilinan J.L."/>
            <person name="Lindquist E.A."/>
            <person name="Lucas S."/>
            <person name="Lapidus A."/>
            <person name="Jin M."/>
            <person name="Gunawan C."/>
            <person name="Balan V."/>
            <person name="Dale B.E."/>
            <person name="Jeffries T.W."/>
            <person name="Zinkel R."/>
            <person name="Barry K.W."/>
            <person name="Grigoriev I.V."/>
            <person name="Gasch A.P."/>
        </authorList>
    </citation>
    <scope>NUCLEOTIDE SEQUENCE [LARGE SCALE GENOMIC DNA]</scope>
    <source>
        <strain evidence="2">ATCC 10573 / BCRC 21748 / CBS 615 / JCM 9827 / NBRC 10315 / NRRL Y-1498 / VKM Y-70</strain>
    </source>
</reference>
<name>G3BC84_CANTC</name>
<protein>
    <recommendedName>
        <fullName evidence="3">DUF1479-domain-containing protein</fullName>
    </recommendedName>
</protein>
<dbReference type="OrthoDB" id="8249012at2759"/>
<gene>
    <name evidence="1" type="ORF">CANTEDRAFT_110738</name>
</gene>
<dbReference type="EMBL" id="GL996528">
    <property type="protein sequence ID" value="EGV60140.1"/>
    <property type="molecule type" value="Genomic_DNA"/>
</dbReference>
<evidence type="ECO:0000313" key="1">
    <source>
        <dbReference type="EMBL" id="EGV60140.1"/>
    </source>
</evidence>
<accession>G3BC84</accession>
<dbReference type="InterPro" id="IPR027443">
    <property type="entry name" value="IPNS-like_sf"/>
</dbReference>
<sequence length="469" mass="53419">MAPTSIHTPNFIPPDLEDAAKFSAIKKLCIKPENVQKVKASWKRLLIELEKMATEIKAEGENYIPTVDWNTVKQNNGIFPEDVSKMVTERGCVIVRNVLDTETSEEYLKSMSDFVTKHPEIGGYPSPITNWFAFWTEGEVKARSHPEMVQLMKAISQFFYVEDETLPIDKESQVVYPDALRIRPPGQSVTLDLHLDSGSIERWEDDIYRELYAPILEGRWEEWEPWRLDERAFARTDLYSHLTVRPTATSAFRALQGWLALSSVKSGEGTLRLLPNLKLVNAYSVLRPFFWRDDGEIDLETPKFPGAIVGSGQFFCVDETHPHLRQLETVYSIPYVNAGDFVFWHADVAHEVDKQHIGDSNSSVFFNAYTPLCPYNVDNMLATRKAFECGGCPRDFVKDIAASRNVEGHFEDHGARKENILTDDGMRAMGFMKFDEQEEGLTPGQRLARKLANDSMDTGVAPEYNFKCK</sequence>
<dbReference type="PANTHER" id="PTHR30613:SF1">
    <property type="entry name" value="DUF1479 DOMAIN PROTEIN (AFU_ORTHOLOGUE AFUA_5G09280)"/>
    <property type="match status" value="1"/>
</dbReference>
<keyword evidence="2" id="KW-1185">Reference proteome</keyword>
<organism evidence="2">
    <name type="scientific">Candida tenuis (strain ATCC 10573 / BCRC 21748 / CBS 615 / JCM 9827 / NBRC 10315 / NRRL Y-1498 / VKM Y-70)</name>
    <name type="common">Yeast</name>
    <name type="synonym">Yamadazyma tenuis</name>
    <dbReference type="NCBI Taxonomy" id="590646"/>
    <lineage>
        <taxon>Eukaryota</taxon>
        <taxon>Fungi</taxon>
        <taxon>Dikarya</taxon>
        <taxon>Ascomycota</taxon>
        <taxon>Saccharomycotina</taxon>
        <taxon>Pichiomycetes</taxon>
        <taxon>Debaryomycetaceae</taxon>
        <taxon>Yamadazyma</taxon>
    </lineage>
</organism>
<dbReference type="PANTHER" id="PTHR30613">
    <property type="entry name" value="UNCHARACTERIZED PROTEIN YBIU-RELATED"/>
    <property type="match status" value="1"/>
</dbReference>
<dbReference type="InterPro" id="IPR010856">
    <property type="entry name" value="Gig2-like"/>
</dbReference>
<dbReference type="Pfam" id="PF07350">
    <property type="entry name" value="Gig2-like"/>
    <property type="match status" value="1"/>
</dbReference>